<dbReference type="PANTHER" id="PTHR46948">
    <property type="entry name" value="RIBONUCLEASE P PROTEIN SUBUNIT P38"/>
    <property type="match status" value="1"/>
</dbReference>
<dbReference type="GO" id="GO:0005655">
    <property type="term" value="C:nucleolar ribonuclease P complex"/>
    <property type="evidence" value="ECO:0007669"/>
    <property type="project" value="InterPro"/>
</dbReference>
<dbReference type="GeneTree" id="ENSGT00390000018199"/>
<dbReference type="Ensembl" id="ENSCSAVT00000003321.1">
    <property type="protein sequence ID" value="ENSCSAVP00000003271.1"/>
    <property type="gene ID" value="ENSCSAVG00000001948.1"/>
</dbReference>
<evidence type="ECO:0000259" key="1">
    <source>
        <dbReference type="Pfam" id="PF01248"/>
    </source>
</evidence>
<feature type="domain" description="Ribosomal protein eL8/eL30/eS12/Gadd45" evidence="1">
    <location>
        <begin position="58"/>
        <end position="113"/>
    </location>
</feature>
<dbReference type="Pfam" id="PF01248">
    <property type="entry name" value="Ribosomal_L7Ae"/>
    <property type="match status" value="1"/>
</dbReference>
<dbReference type="GO" id="GO:0001650">
    <property type="term" value="C:fibrillar center"/>
    <property type="evidence" value="ECO:0007669"/>
    <property type="project" value="TreeGrafter"/>
</dbReference>
<dbReference type="Proteomes" id="UP000007875">
    <property type="component" value="Unassembled WGS sequence"/>
</dbReference>
<dbReference type="GO" id="GO:0000172">
    <property type="term" value="C:ribonuclease MRP complex"/>
    <property type="evidence" value="ECO:0007669"/>
    <property type="project" value="InterPro"/>
</dbReference>
<reference evidence="2" key="3">
    <citation type="submission" date="2025-09" db="UniProtKB">
        <authorList>
            <consortium name="Ensembl"/>
        </authorList>
    </citation>
    <scope>IDENTIFICATION</scope>
</reference>
<protein>
    <recommendedName>
        <fullName evidence="1">Ribosomal protein eL8/eL30/eS12/Gadd45 domain-containing protein</fullName>
    </recommendedName>
</protein>
<reference evidence="2" key="2">
    <citation type="submission" date="2025-08" db="UniProtKB">
        <authorList>
            <consortium name="Ensembl"/>
        </authorList>
    </citation>
    <scope>IDENTIFICATION</scope>
</reference>
<reference evidence="3" key="1">
    <citation type="submission" date="2003-08" db="EMBL/GenBank/DDBJ databases">
        <authorList>
            <person name="Birren B."/>
            <person name="Nusbaum C."/>
            <person name="Abebe A."/>
            <person name="Abouelleil A."/>
            <person name="Adekoya E."/>
            <person name="Ait-zahra M."/>
            <person name="Allen N."/>
            <person name="Allen T."/>
            <person name="An P."/>
            <person name="Anderson M."/>
            <person name="Anderson S."/>
            <person name="Arachchi H."/>
            <person name="Armbruster J."/>
            <person name="Bachantsang P."/>
            <person name="Baldwin J."/>
            <person name="Barry A."/>
            <person name="Bayul T."/>
            <person name="Blitshsteyn B."/>
            <person name="Bloom T."/>
            <person name="Blye J."/>
            <person name="Boguslavskiy L."/>
            <person name="Borowsky M."/>
            <person name="Boukhgalter B."/>
            <person name="Brunache A."/>
            <person name="Butler J."/>
            <person name="Calixte N."/>
            <person name="Calvo S."/>
            <person name="Camarata J."/>
            <person name="Campo K."/>
            <person name="Chang J."/>
            <person name="Cheshatsang Y."/>
            <person name="Citroen M."/>
            <person name="Collymore A."/>
            <person name="Considine T."/>
            <person name="Cook A."/>
            <person name="Cooke P."/>
            <person name="Corum B."/>
            <person name="Cuomo C."/>
            <person name="David R."/>
            <person name="Dawoe T."/>
            <person name="Degray S."/>
            <person name="Dodge S."/>
            <person name="Dooley K."/>
            <person name="Dorje P."/>
            <person name="Dorjee K."/>
            <person name="Dorris L."/>
            <person name="Duffey N."/>
            <person name="Dupes A."/>
            <person name="Elkins T."/>
            <person name="Engels R."/>
            <person name="Erickson J."/>
            <person name="Farina A."/>
            <person name="Faro S."/>
            <person name="Ferreira P."/>
            <person name="Fischer H."/>
            <person name="Fitzgerald M."/>
            <person name="Foley K."/>
            <person name="Gage D."/>
            <person name="Galagan J."/>
            <person name="Gearin G."/>
            <person name="Gnerre S."/>
            <person name="Gnirke A."/>
            <person name="Goyette A."/>
            <person name="Graham J."/>
            <person name="Grandbois E."/>
            <person name="Gyaltsen K."/>
            <person name="Hafez N."/>
            <person name="Hagopian D."/>
            <person name="Hagos B."/>
            <person name="Hall J."/>
            <person name="Hatcher B."/>
            <person name="Heller A."/>
            <person name="Higgins H."/>
            <person name="Honan T."/>
            <person name="Horn A."/>
            <person name="Houde N."/>
            <person name="Hughes L."/>
            <person name="Hulme W."/>
            <person name="Husby E."/>
            <person name="Iliev I."/>
            <person name="Jaffe D."/>
            <person name="Jones C."/>
            <person name="Kamal M."/>
            <person name="Kamat A."/>
            <person name="Kamvysselis M."/>
            <person name="Karlsson E."/>
            <person name="Kells C."/>
            <person name="Kieu A."/>
            <person name="Kisner P."/>
            <person name="Kodira C."/>
            <person name="Kulbokas E."/>
            <person name="Labutti K."/>
            <person name="Lama D."/>
            <person name="Landers T."/>
            <person name="Leger J."/>
            <person name="Levine S."/>
            <person name="Lewis D."/>
            <person name="Lewis T."/>
            <person name="Lindblad-toh K."/>
            <person name="Liu X."/>
            <person name="Lokyitsang T."/>
            <person name="Lokyitsang Y."/>
            <person name="Lucien O."/>
            <person name="Lui A."/>
            <person name="Ma L.J."/>
            <person name="Mabbitt R."/>
            <person name="Macdonald J."/>
            <person name="Maclean C."/>
            <person name="Major J."/>
            <person name="Manning J."/>
            <person name="Marabella R."/>
            <person name="Maru K."/>
            <person name="Matthews C."/>
            <person name="Mauceli E."/>
            <person name="Mccarthy M."/>
            <person name="Mcdonough S."/>
            <person name="Mcghee T."/>
            <person name="Meldrim J."/>
            <person name="Meneus L."/>
            <person name="Mesirov J."/>
            <person name="Mihalev A."/>
            <person name="Mihova T."/>
            <person name="Mikkelsen T."/>
            <person name="Mlenga V."/>
            <person name="Moru K."/>
            <person name="Mozes J."/>
            <person name="Mulrain L."/>
            <person name="Munson G."/>
            <person name="Naylor J."/>
            <person name="Newes C."/>
            <person name="Nguyen C."/>
            <person name="Nguyen N."/>
            <person name="Nguyen T."/>
            <person name="Nicol R."/>
            <person name="Nielsen C."/>
            <person name="Nizzari M."/>
            <person name="Norbu C."/>
            <person name="Norbu N."/>
            <person name="O'donnell P."/>
            <person name="Okoawo O."/>
            <person name="O'leary S."/>
            <person name="Omotosho B."/>
            <person name="O'neill K."/>
            <person name="Osman S."/>
            <person name="Parker S."/>
            <person name="Perrin D."/>
            <person name="Phunkhang P."/>
            <person name="Piqani B."/>
            <person name="Purcell S."/>
            <person name="Rachupka T."/>
            <person name="Ramasamy U."/>
            <person name="Rameau R."/>
            <person name="Ray V."/>
            <person name="Raymond C."/>
            <person name="Retta R."/>
            <person name="Richardson S."/>
            <person name="Rise C."/>
            <person name="Rodriguez J."/>
            <person name="Rogers J."/>
            <person name="Rogov P."/>
            <person name="Rutman M."/>
            <person name="Schupbach R."/>
            <person name="Seaman C."/>
            <person name="Settipalli S."/>
            <person name="Sharpe T."/>
            <person name="Sheridan J."/>
            <person name="Sherpa N."/>
            <person name="Shi J."/>
            <person name="Smirnov S."/>
            <person name="Smith C."/>
            <person name="Sougnez C."/>
            <person name="Spencer B."/>
            <person name="Stalker J."/>
            <person name="Stange-thomann N."/>
            <person name="Stavropoulos S."/>
            <person name="Stetson K."/>
            <person name="Stone C."/>
            <person name="Stone S."/>
            <person name="Stubbs M."/>
            <person name="Talamas J."/>
            <person name="Tchuinga P."/>
            <person name="Tenzing P."/>
            <person name="Tesfaye S."/>
            <person name="Theodore J."/>
            <person name="Thoulutsang Y."/>
            <person name="Topham K."/>
            <person name="Towey S."/>
            <person name="Tsamla T."/>
            <person name="Tsomo N."/>
            <person name="Vallee D."/>
            <person name="Vassiliev H."/>
            <person name="Venkataraman V."/>
            <person name="Vinson J."/>
            <person name="Vo A."/>
            <person name="Wade C."/>
            <person name="Wang S."/>
            <person name="Wangchuk T."/>
            <person name="Wangdi T."/>
            <person name="Whittaker C."/>
            <person name="Wilkinson J."/>
            <person name="Wu Y."/>
            <person name="Wyman D."/>
            <person name="Yadav S."/>
            <person name="Yang S."/>
            <person name="Yang X."/>
            <person name="Yeager S."/>
            <person name="Yee E."/>
            <person name="Young G."/>
            <person name="Zainoun J."/>
            <person name="Zembeck L."/>
            <person name="Zimmer A."/>
            <person name="Zody M."/>
            <person name="Lander E."/>
        </authorList>
    </citation>
    <scope>NUCLEOTIDE SEQUENCE [LARGE SCALE GENOMIC DNA]</scope>
</reference>
<keyword evidence="3" id="KW-1185">Reference proteome</keyword>
<dbReference type="PANTHER" id="PTHR46948:SF1">
    <property type="entry name" value="RIBONUCLEASE P PROTEIN SUBUNIT P38"/>
    <property type="match status" value="1"/>
</dbReference>
<dbReference type="Gene3D" id="3.30.1330.30">
    <property type="match status" value="1"/>
</dbReference>
<dbReference type="InterPro" id="IPR029064">
    <property type="entry name" value="Ribosomal_eL30-like_sf"/>
</dbReference>
<dbReference type="InterPro" id="IPR004038">
    <property type="entry name" value="Ribosomal_eL8/eL30/eS12/Gad45"/>
</dbReference>
<dbReference type="SUPFAM" id="SSF55315">
    <property type="entry name" value="L30e-like"/>
    <property type="match status" value="1"/>
</dbReference>
<organism evidence="2 3">
    <name type="scientific">Ciona savignyi</name>
    <name type="common">Pacific transparent sea squirt</name>
    <dbReference type="NCBI Taxonomy" id="51511"/>
    <lineage>
        <taxon>Eukaryota</taxon>
        <taxon>Metazoa</taxon>
        <taxon>Chordata</taxon>
        <taxon>Tunicata</taxon>
        <taxon>Ascidiacea</taxon>
        <taxon>Phlebobranchia</taxon>
        <taxon>Cionidae</taxon>
        <taxon>Ciona</taxon>
    </lineage>
</organism>
<dbReference type="GO" id="GO:0033204">
    <property type="term" value="F:ribonuclease P RNA binding"/>
    <property type="evidence" value="ECO:0007669"/>
    <property type="project" value="TreeGrafter"/>
</dbReference>
<dbReference type="GO" id="GO:0004526">
    <property type="term" value="F:ribonuclease P activity"/>
    <property type="evidence" value="ECO:0007669"/>
    <property type="project" value="TreeGrafter"/>
</dbReference>
<proteinExistence type="predicted"/>
<dbReference type="HOGENOM" id="CLU_1357346_0_0_1"/>
<evidence type="ECO:0000313" key="3">
    <source>
        <dbReference type="Proteomes" id="UP000007875"/>
    </source>
</evidence>
<sequence length="202" mass="21981">NQSAPTLYSFFPTIEKKTAAKVLNNLTKFFSSHPEVKKAKSAGRKKGLSSGVTVQSNEYRKNFAFGINEVTKALEKGKLSFFLVCQSAKPAVLTQHLALLAGTTGTPSATIPNLSATLLPLLQLKSVLAIGFHKTHQDSDLTETSDGIKAHLSTVTLPWDSLRSEKSNLKRKHEPEATNFIPTKICVNKSTVNTSNVDKTKN</sequence>
<evidence type="ECO:0000313" key="2">
    <source>
        <dbReference type="Ensembl" id="ENSCSAVP00000003271.1"/>
    </source>
</evidence>
<dbReference type="AlphaFoldDB" id="H2YD73"/>
<dbReference type="InterPro" id="IPR042848">
    <property type="entry name" value="Rpp38"/>
</dbReference>
<dbReference type="GO" id="GO:0001682">
    <property type="term" value="P:tRNA 5'-leader removal"/>
    <property type="evidence" value="ECO:0007669"/>
    <property type="project" value="InterPro"/>
</dbReference>
<name>H2YD73_CIOSA</name>
<accession>H2YD73</accession>